<accession>A0A644Z0R2</accession>
<protein>
    <submittedName>
        <fullName evidence="6">Sulfate/thiosulfate import ATP-binding protein CysA</fullName>
    </submittedName>
</protein>
<dbReference type="Pfam" id="PF00005">
    <property type="entry name" value="ABC_tran"/>
    <property type="match status" value="1"/>
</dbReference>
<evidence type="ECO:0000256" key="1">
    <source>
        <dbReference type="ARBA" id="ARBA00005417"/>
    </source>
</evidence>
<dbReference type="EMBL" id="VSSQ01006937">
    <property type="protein sequence ID" value="MPM34322.1"/>
    <property type="molecule type" value="Genomic_DNA"/>
</dbReference>
<dbReference type="PANTHER" id="PTHR42711:SF5">
    <property type="entry name" value="ABC TRANSPORTER ATP-BINDING PROTEIN NATA"/>
    <property type="match status" value="1"/>
</dbReference>
<evidence type="ECO:0000256" key="3">
    <source>
        <dbReference type="ARBA" id="ARBA00022741"/>
    </source>
</evidence>
<dbReference type="SMART" id="SM00382">
    <property type="entry name" value="AAA"/>
    <property type="match status" value="1"/>
</dbReference>
<dbReference type="GO" id="GO:0016887">
    <property type="term" value="F:ATP hydrolysis activity"/>
    <property type="evidence" value="ECO:0007669"/>
    <property type="project" value="InterPro"/>
</dbReference>
<dbReference type="GO" id="GO:0005524">
    <property type="term" value="F:ATP binding"/>
    <property type="evidence" value="ECO:0007669"/>
    <property type="project" value="UniProtKB-KW"/>
</dbReference>
<dbReference type="AlphaFoldDB" id="A0A644Z0R2"/>
<dbReference type="PROSITE" id="PS00211">
    <property type="entry name" value="ABC_TRANSPORTER_1"/>
    <property type="match status" value="1"/>
</dbReference>
<keyword evidence="4 6" id="KW-0067">ATP-binding</keyword>
<dbReference type="InterPro" id="IPR003593">
    <property type="entry name" value="AAA+_ATPase"/>
</dbReference>
<evidence type="ECO:0000259" key="5">
    <source>
        <dbReference type="PROSITE" id="PS50893"/>
    </source>
</evidence>
<feature type="domain" description="ABC transporter" evidence="5">
    <location>
        <begin position="3"/>
        <end position="189"/>
    </location>
</feature>
<evidence type="ECO:0000256" key="2">
    <source>
        <dbReference type="ARBA" id="ARBA00022448"/>
    </source>
</evidence>
<comment type="similarity">
    <text evidence="1">Belongs to the ABC transporter superfamily.</text>
</comment>
<sequence>MTVEIRDISKAYGDAQVLRNVSLTLTNGVTCLSAPSGAGKTTLVRILLGLEQPDSGFITGLETARLSAVFQEDRLLGRLDAAGNLRFVLGKDYDEKQAVALLGELGLEDAGGKPAGEYSGGMKRRLALARALSVPFEFLALDEPFTGLDGENRKRAIACIRRRTVGKTVLVVTHDPEDAAGLDARTVKLE</sequence>
<dbReference type="InterPro" id="IPR003439">
    <property type="entry name" value="ABC_transporter-like_ATP-bd"/>
</dbReference>
<dbReference type="Gene3D" id="3.40.50.300">
    <property type="entry name" value="P-loop containing nucleotide triphosphate hydrolases"/>
    <property type="match status" value="1"/>
</dbReference>
<evidence type="ECO:0000313" key="6">
    <source>
        <dbReference type="EMBL" id="MPM34322.1"/>
    </source>
</evidence>
<reference evidence="6" key="1">
    <citation type="submission" date="2019-08" db="EMBL/GenBank/DDBJ databases">
        <authorList>
            <person name="Kucharzyk K."/>
            <person name="Murdoch R.W."/>
            <person name="Higgins S."/>
            <person name="Loffler F."/>
        </authorList>
    </citation>
    <scope>NUCLEOTIDE SEQUENCE</scope>
</reference>
<dbReference type="InterPro" id="IPR027417">
    <property type="entry name" value="P-loop_NTPase"/>
</dbReference>
<dbReference type="PROSITE" id="PS50893">
    <property type="entry name" value="ABC_TRANSPORTER_2"/>
    <property type="match status" value="1"/>
</dbReference>
<proteinExistence type="inferred from homology"/>
<dbReference type="InterPro" id="IPR017871">
    <property type="entry name" value="ABC_transporter-like_CS"/>
</dbReference>
<organism evidence="6">
    <name type="scientific">bioreactor metagenome</name>
    <dbReference type="NCBI Taxonomy" id="1076179"/>
    <lineage>
        <taxon>unclassified sequences</taxon>
        <taxon>metagenomes</taxon>
        <taxon>ecological metagenomes</taxon>
    </lineage>
</organism>
<dbReference type="PANTHER" id="PTHR42711">
    <property type="entry name" value="ABC TRANSPORTER ATP-BINDING PROTEIN"/>
    <property type="match status" value="1"/>
</dbReference>
<gene>
    <name evidence="6" type="primary">cysA_15</name>
    <name evidence="6" type="ORF">SDC9_80904</name>
</gene>
<comment type="caution">
    <text evidence="6">The sequence shown here is derived from an EMBL/GenBank/DDBJ whole genome shotgun (WGS) entry which is preliminary data.</text>
</comment>
<dbReference type="SUPFAM" id="SSF52540">
    <property type="entry name" value="P-loop containing nucleoside triphosphate hydrolases"/>
    <property type="match status" value="1"/>
</dbReference>
<name>A0A644Z0R2_9ZZZZ</name>
<keyword evidence="3" id="KW-0547">Nucleotide-binding</keyword>
<keyword evidence="2" id="KW-0813">Transport</keyword>
<dbReference type="InterPro" id="IPR050763">
    <property type="entry name" value="ABC_transporter_ATP-binding"/>
</dbReference>
<evidence type="ECO:0000256" key="4">
    <source>
        <dbReference type="ARBA" id="ARBA00022840"/>
    </source>
</evidence>